<dbReference type="Proteomes" id="UP001056381">
    <property type="component" value="Chromosome"/>
</dbReference>
<dbReference type="SUPFAM" id="SSF69318">
    <property type="entry name" value="Integrin alpha N-terminal domain"/>
    <property type="match status" value="1"/>
</dbReference>
<dbReference type="PANTHER" id="PTHR46580:SF4">
    <property type="entry name" value="ATP_GTP-BINDING PROTEIN"/>
    <property type="match status" value="1"/>
</dbReference>
<organism evidence="2 3">
    <name type="scientific">SAR86 cluster bacterium</name>
    <dbReference type="NCBI Taxonomy" id="2030880"/>
    <lineage>
        <taxon>Bacteria</taxon>
        <taxon>Pseudomonadati</taxon>
        <taxon>Pseudomonadota</taxon>
        <taxon>Gammaproteobacteria</taxon>
        <taxon>SAR86 cluster</taxon>
    </lineage>
</organism>
<name>A0A9Q8U0H9_9GAMM</name>
<keyword evidence="3" id="KW-1185">Reference proteome</keyword>
<dbReference type="PANTHER" id="PTHR46580">
    <property type="entry name" value="SENSOR KINASE-RELATED"/>
    <property type="match status" value="1"/>
</dbReference>
<evidence type="ECO:0000256" key="1">
    <source>
        <dbReference type="ARBA" id="ARBA00022729"/>
    </source>
</evidence>
<proteinExistence type="predicted"/>
<keyword evidence="1" id="KW-0732">Signal</keyword>
<evidence type="ECO:0000313" key="3">
    <source>
        <dbReference type="Proteomes" id="UP001056381"/>
    </source>
</evidence>
<protein>
    <submittedName>
        <fullName evidence="2">VCBS repeat-containing protein</fullName>
    </submittedName>
</protein>
<accession>A0A9Q8U0H9</accession>
<evidence type="ECO:0000313" key="2">
    <source>
        <dbReference type="EMBL" id="URQ63595.1"/>
    </source>
</evidence>
<gene>
    <name evidence="2" type="ORF">M9B40_02210</name>
</gene>
<sequence>MHDFFLNKFFLLLFSIIFISSCSSEKSSQNLINEQQTFVFSVSNFKESVKSYEQLNISISANYECNFNITGTDIYWVASSDKKNFSYRAPITVLDEEEFFIDISTVETTDCPNRTQRKIHKVSRDVNVLQFLPSPTPFNSRELKSDFFASHNIGFGGIEITDRFTSVICYPTPADCTSYENELFGQDAHNMSTGDFNNDGFEDIVVAWAIFPHTLESEQKINAPINIYLNDGTGNLYHDTNIYASGEAPKHPFAYRLAVADFNNDGKDDIFAGSMGLQYRNEDYSKNYISPYPDLLLLSNSSGKLEESSRNIDDQNNGNGKQCNFSHDASIGDFDNDNDIDIFACNILLVNDGTGNFSFEEYLGVSLQINYGNPMSSLLVDLNNDSFDDLVFWNFDNRPENFIEEGFAYLSNGTSDIRNWIQVELPVGPFGRNHNKYNHAAYGDLNNDGNQDIVVSVTRDNPYYEGAYIQVLLGDGNGNLTDVTSSNFVEQTRERNHHGEGNIYLRDFEGDGDLDIFHSTRDFSSNLHGAHIAINDGSAFFVSVPENIFPQKPKANMYDNNDYLFKGMPINLDNSGCLDLISTSDSWMDETATKNYLYSLVNIKCD</sequence>
<dbReference type="InterPro" id="IPR028994">
    <property type="entry name" value="Integrin_alpha_N"/>
</dbReference>
<dbReference type="EMBL" id="CP097966">
    <property type="protein sequence ID" value="URQ63595.1"/>
    <property type="molecule type" value="Genomic_DNA"/>
</dbReference>
<reference evidence="2" key="1">
    <citation type="submission" date="2022-05" db="EMBL/GenBank/DDBJ databases">
        <title>Single-amplified genomics reveal most streamlined microbe among free-living bacteria.</title>
        <authorList>
            <person name="Roda-Garcia J."/>
            <person name="Haro-Moreno J.M."/>
            <person name="Rodriguez-Valera F."/>
            <person name="Almagro-Moreno S."/>
            <person name="Lopez-Perez M."/>
        </authorList>
    </citation>
    <scope>NUCLEOTIDE SEQUENCE</scope>
    <source>
        <strain evidence="2">TMED112-D2-2</strain>
    </source>
</reference>
<dbReference type="Pfam" id="PF13517">
    <property type="entry name" value="FG-GAP_3"/>
    <property type="match status" value="2"/>
</dbReference>
<dbReference type="Gene3D" id="2.130.10.130">
    <property type="entry name" value="Integrin alpha, N-terminal"/>
    <property type="match status" value="2"/>
</dbReference>
<dbReference type="InterPro" id="IPR013517">
    <property type="entry name" value="FG-GAP"/>
</dbReference>
<dbReference type="AlphaFoldDB" id="A0A9Q8U0H9"/>